<organism evidence="1 2">
    <name type="scientific">Massilia orientalis</name>
    <dbReference type="NCBI Taxonomy" id="3050128"/>
    <lineage>
        <taxon>Bacteria</taxon>
        <taxon>Pseudomonadati</taxon>
        <taxon>Pseudomonadota</taxon>
        <taxon>Betaproteobacteria</taxon>
        <taxon>Burkholderiales</taxon>
        <taxon>Oxalobacteraceae</taxon>
        <taxon>Telluria group</taxon>
        <taxon>Massilia</taxon>
    </lineage>
</organism>
<comment type="caution">
    <text evidence="1">The sequence shown here is derived from an EMBL/GenBank/DDBJ whole genome shotgun (WGS) entry which is preliminary data.</text>
</comment>
<evidence type="ECO:0000313" key="2">
    <source>
        <dbReference type="Proteomes" id="UP001168096"/>
    </source>
</evidence>
<dbReference type="EMBL" id="JASNRB020000013">
    <property type="protein sequence ID" value="MFJ1470277.1"/>
    <property type="molecule type" value="Genomic_DNA"/>
</dbReference>
<proteinExistence type="predicted"/>
<name>A0ACC7MEF0_9BURK</name>
<accession>A0ACC7MEF0</accession>
<reference evidence="1" key="1">
    <citation type="submission" date="2024-11" db="EMBL/GenBank/DDBJ databases">
        <title>Description of Massilia orientalis sp. nov., isolated from rhizosphere soil of Ageratina adenophora.</title>
        <authorList>
            <person name="Wang Y."/>
        </authorList>
    </citation>
    <scope>NUCLEOTIDE SEQUENCE</scope>
    <source>
        <strain evidence="1">YIM B02787</strain>
    </source>
</reference>
<evidence type="ECO:0000313" key="1">
    <source>
        <dbReference type="EMBL" id="MFJ1470277.1"/>
    </source>
</evidence>
<dbReference type="Proteomes" id="UP001168096">
    <property type="component" value="Unassembled WGS sequence"/>
</dbReference>
<sequence>MDWRNAGFRTKIGKIDGSVIFPLLLAIVVFHYVTIFFLVLYAGVSMYMSFRGRSMKWLWRRLRFWLRRGVILARTQRYWRYVRTGHY</sequence>
<keyword evidence="2" id="KW-1185">Reference proteome</keyword>
<gene>
    <name evidence="1" type="ORF">QPK29_021395</name>
</gene>
<protein>
    <submittedName>
        <fullName evidence="1">Uncharacterized protein</fullName>
    </submittedName>
</protein>